<dbReference type="PATRIC" id="fig|1423792.3.peg.1175"/>
<evidence type="ECO:0000313" key="1">
    <source>
        <dbReference type="EMBL" id="KRL08781.1"/>
    </source>
</evidence>
<name>A0A0R1MLB7_9LACO</name>
<accession>A0A0R1MLB7</accession>
<dbReference type="STRING" id="1423792.FD09_GL001154"/>
<protein>
    <submittedName>
        <fullName evidence="1">Uncharacterized protein</fullName>
    </submittedName>
</protein>
<keyword evidence="2" id="KW-1185">Reference proteome</keyword>
<comment type="caution">
    <text evidence="1">The sequence shown here is derived from an EMBL/GenBank/DDBJ whole genome shotgun (WGS) entry which is preliminary data.</text>
</comment>
<organism evidence="1 2">
    <name type="scientific">Schleiferilactobacillus perolens DSM 12744</name>
    <dbReference type="NCBI Taxonomy" id="1423792"/>
    <lineage>
        <taxon>Bacteria</taxon>
        <taxon>Bacillati</taxon>
        <taxon>Bacillota</taxon>
        <taxon>Bacilli</taxon>
        <taxon>Lactobacillales</taxon>
        <taxon>Lactobacillaceae</taxon>
        <taxon>Schleiferilactobacillus</taxon>
    </lineage>
</organism>
<dbReference type="RefSeq" id="WP_057822294.1">
    <property type="nucleotide sequence ID" value="NZ_AZEC01000019.1"/>
</dbReference>
<sequence length="86" mass="9725">MKVFSEAYGKETLKKGVERIADKYVIDPFLEKNLEIPEKPTSVSGKFIQYGGEKWGEKIGKGVFNLGKTDIVKHNPFVRSVLEEAH</sequence>
<dbReference type="AlphaFoldDB" id="A0A0R1MLB7"/>
<gene>
    <name evidence="1" type="ORF">FD09_GL001154</name>
</gene>
<proteinExistence type="predicted"/>
<dbReference type="Proteomes" id="UP000051330">
    <property type="component" value="Unassembled WGS sequence"/>
</dbReference>
<reference evidence="1 2" key="1">
    <citation type="journal article" date="2015" name="Genome Announc.">
        <title>Expanding the biotechnology potential of lactobacilli through comparative genomics of 213 strains and associated genera.</title>
        <authorList>
            <person name="Sun Z."/>
            <person name="Harris H.M."/>
            <person name="McCann A."/>
            <person name="Guo C."/>
            <person name="Argimon S."/>
            <person name="Zhang W."/>
            <person name="Yang X."/>
            <person name="Jeffery I.B."/>
            <person name="Cooney J.C."/>
            <person name="Kagawa T.F."/>
            <person name="Liu W."/>
            <person name="Song Y."/>
            <person name="Salvetti E."/>
            <person name="Wrobel A."/>
            <person name="Rasinkangas P."/>
            <person name="Parkhill J."/>
            <person name="Rea M.C."/>
            <person name="O'Sullivan O."/>
            <person name="Ritari J."/>
            <person name="Douillard F.P."/>
            <person name="Paul Ross R."/>
            <person name="Yang R."/>
            <person name="Briner A.E."/>
            <person name="Felis G.E."/>
            <person name="de Vos W.M."/>
            <person name="Barrangou R."/>
            <person name="Klaenhammer T.R."/>
            <person name="Caufield P.W."/>
            <person name="Cui Y."/>
            <person name="Zhang H."/>
            <person name="O'Toole P.W."/>
        </authorList>
    </citation>
    <scope>NUCLEOTIDE SEQUENCE [LARGE SCALE GENOMIC DNA]</scope>
    <source>
        <strain evidence="1 2">DSM 12744</strain>
    </source>
</reference>
<dbReference type="EMBL" id="AZEC01000019">
    <property type="protein sequence ID" value="KRL08781.1"/>
    <property type="molecule type" value="Genomic_DNA"/>
</dbReference>
<evidence type="ECO:0000313" key="2">
    <source>
        <dbReference type="Proteomes" id="UP000051330"/>
    </source>
</evidence>